<sequence length="282" mass="31956">MSIPVAWGGPWSRRTKRPGSMEISRGGFPGDDRAATASTQSSMCKPVCKRTSFFSIRGKKRKNDDCRDRLMRKNAPMRDTFEPFRQARFFRSFPTAGAVAKSDVAPIPAIAFTGRSNAGKSSLISALCEQKDLAKISKTPGKTRLINYFYVPAGSDHPEFYLVDLPGFGYAKLPQKEVAALHEMIRSYILKEKHLRLTIIVLDAKRDAGEEELSLMQHSLSIERPFFVARSRWDRLNQKERSAAHRRWQTEDPLPEISVPVSSTHKLGLEEVHRRIRAVLQE</sequence>
<evidence type="ECO:0000256" key="3">
    <source>
        <dbReference type="ARBA" id="ARBA00022618"/>
    </source>
</evidence>
<feature type="domain" description="EngB-type G" evidence="12">
    <location>
        <begin position="106"/>
        <end position="282"/>
    </location>
</feature>
<evidence type="ECO:0000256" key="1">
    <source>
        <dbReference type="ARBA" id="ARBA00001946"/>
    </source>
</evidence>
<dbReference type="InterPro" id="IPR019987">
    <property type="entry name" value="GTP-bd_ribosome_bio_YsxC"/>
</dbReference>
<feature type="region of interest" description="Disordered" evidence="11">
    <location>
        <begin position="1"/>
        <end position="39"/>
    </location>
</feature>
<evidence type="ECO:0000256" key="10">
    <source>
        <dbReference type="HAMAP-Rule" id="MF_00321"/>
    </source>
</evidence>
<evidence type="ECO:0000259" key="12">
    <source>
        <dbReference type="PROSITE" id="PS51706"/>
    </source>
</evidence>
<dbReference type="Pfam" id="PF01926">
    <property type="entry name" value="MMR_HSR1"/>
    <property type="match status" value="1"/>
</dbReference>
<name>A0A833H5E8_9LEPT</name>
<evidence type="ECO:0000256" key="7">
    <source>
        <dbReference type="ARBA" id="ARBA00023134"/>
    </source>
</evidence>
<gene>
    <name evidence="13" type="primary">ysxC</name>
    <name evidence="10" type="synonym">engB</name>
    <name evidence="13" type="ORF">F9K24_01940</name>
</gene>
<evidence type="ECO:0000313" key="13">
    <source>
        <dbReference type="EMBL" id="KAB2935514.1"/>
    </source>
</evidence>
<comment type="caution">
    <text evidence="13">The sequence shown here is derived from an EMBL/GenBank/DDBJ whole genome shotgun (WGS) entry which is preliminary data.</text>
</comment>
<dbReference type="PROSITE" id="PS51706">
    <property type="entry name" value="G_ENGB"/>
    <property type="match status" value="1"/>
</dbReference>
<dbReference type="PANTHER" id="PTHR11649">
    <property type="entry name" value="MSS1/TRME-RELATED GTP-BINDING PROTEIN"/>
    <property type="match status" value="1"/>
</dbReference>
<keyword evidence="8 10" id="KW-0717">Septation</keyword>
<keyword evidence="4" id="KW-0479">Metal-binding</keyword>
<dbReference type="EMBL" id="WBUI01000001">
    <property type="protein sequence ID" value="KAB2935514.1"/>
    <property type="molecule type" value="Genomic_DNA"/>
</dbReference>
<protein>
    <recommendedName>
        <fullName evidence="10">Probable GTP-binding protein EngB</fullName>
    </recommendedName>
</protein>
<dbReference type="HAMAP" id="MF_00321">
    <property type="entry name" value="GTPase_EngB"/>
    <property type="match status" value="1"/>
</dbReference>
<dbReference type="InterPro" id="IPR006073">
    <property type="entry name" value="GTP-bd"/>
</dbReference>
<keyword evidence="9 10" id="KW-0131">Cell cycle</keyword>
<evidence type="ECO:0000256" key="11">
    <source>
        <dbReference type="SAM" id="MobiDB-lite"/>
    </source>
</evidence>
<proteinExistence type="inferred from homology"/>
<dbReference type="InterPro" id="IPR027417">
    <property type="entry name" value="P-loop_NTPase"/>
</dbReference>
<dbReference type="NCBIfam" id="TIGR03598">
    <property type="entry name" value="GTPase_YsxC"/>
    <property type="match status" value="1"/>
</dbReference>
<dbReference type="GO" id="GO:0046872">
    <property type="term" value="F:metal ion binding"/>
    <property type="evidence" value="ECO:0007669"/>
    <property type="project" value="UniProtKB-KW"/>
</dbReference>
<dbReference type="Gene3D" id="3.40.50.300">
    <property type="entry name" value="P-loop containing nucleotide triphosphate hydrolases"/>
    <property type="match status" value="1"/>
</dbReference>
<dbReference type="CDD" id="cd01876">
    <property type="entry name" value="YihA_EngB"/>
    <property type="match status" value="1"/>
</dbReference>
<dbReference type="GO" id="GO:0005525">
    <property type="term" value="F:GTP binding"/>
    <property type="evidence" value="ECO:0007669"/>
    <property type="project" value="UniProtKB-UniRule"/>
</dbReference>
<dbReference type="PANTHER" id="PTHR11649:SF13">
    <property type="entry name" value="ENGB-TYPE G DOMAIN-CONTAINING PROTEIN"/>
    <property type="match status" value="1"/>
</dbReference>
<comment type="similarity">
    <text evidence="2 10">Belongs to the TRAFAC class TrmE-Era-EngA-EngB-Septin-like GTPase superfamily. EngB GTPase family.</text>
</comment>
<evidence type="ECO:0000256" key="2">
    <source>
        <dbReference type="ARBA" id="ARBA00009638"/>
    </source>
</evidence>
<keyword evidence="7 10" id="KW-0342">GTP-binding</keyword>
<accession>A0A833H5E8</accession>
<organism evidence="13 14">
    <name type="scientific">Leptonema illini</name>
    <dbReference type="NCBI Taxonomy" id="183"/>
    <lineage>
        <taxon>Bacteria</taxon>
        <taxon>Pseudomonadati</taxon>
        <taxon>Spirochaetota</taxon>
        <taxon>Spirochaetia</taxon>
        <taxon>Leptospirales</taxon>
        <taxon>Leptospiraceae</taxon>
        <taxon>Leptonema</taxon>
    </lineage>
</organism>
<dbReference type="GO" id="GO:0000917">
    <property type="term" value="P:division septum assembly"/>
    <property type="evidence" value="ECO:0007669"/>
    <property type="project" value="UniProtKB-KW"/>
</dbReference>
<dbReference type="InterPro" id="IPR030393">
    <property type="entry name" value="G_ENGB_dom"/>
</dbReference>
<evidence type="ECO:0000256" key="9">
    <source>
        <dbReference type="ARBA" id="ARBA00023306"/>
    </source>
</evidence>
<evidence type="ECO:0000256" key="5">
    <source>
        <dbReference type="ARBA" id="ARBA00022741"/>
    </source>
</evidence>
<dbReference type="SUPFAM" id="SSF52540">
    <property type="entry name" value="P-loop containing nucleoside triphosphate hydrolases"/>
    <property type="match status" value="1"/>
</dbReference>
<evidence type="ECO:0000256" key="6">
    <source>
        <dbReference type="ARBA" id="ARBA00022842"/>
    </source>
</evidence>
<comment type="cofactor">
    <cofactor evidence="1">
        <name>Mg(2+)</name>
        <dbReference type="ChEBI" id="CHEBI:18420"/>
    </cofactor>
</comment>
<keyword evidence="3 10" id="KW-0132">Cell division</keyword>
<evidence type="ECO:0000256" key="8">
    <source>
        <dbReference type="ARBA" id="ARBA00023210"/>
    </source>
</evidence>
<dbReference type="AlphaFoldDB" id="A0A833H5E8"/>
<comment type="function">
    <text evidence="10">Necessary for normal cell division and for the maintenance of normal septation.</text>
</comment>
<dbReference type="Proteomes" id="UP000460298">
    <property type="component" value="Unassembled WGS sequence"/>
</dbReference>
<evidence type="ECO:0000256" key="4">
    <source>
        <dbReference type="ARBA" id="ARBA00022723"/>
    </source>
</evidence>
<reference evidence="13 14" key="1">
    <citation type="submission" date="2019-10" db="EMBL/GenBank/DDBJ databases">
        <title>Extracellular Electron Transfer in a Candidatus Methanoperedens spp. Enrichment Culture.</title>
        <authorList>
            <person name="Berger S."/>
            <person name="Rangel Shaw D."/>
            <person name="Berben T."/>
            <person name="In 'T Zandt M."/>
            <person name="Frank J."/>
            <person name="Reimann J."/>
            <person name="Jetten M.S.M."/>
            <person name="Welte C.U."/>
        </authorList>
    </citation>
    <scope>NUCLEOTIDE SEQUENCE [LARGE SCALE GENOMIC DNA]</scope>
    <source>
        <strain evidence="13">SB12</strain>
    </source>
</reference>
<keyword evidence="5 10" id="KW-0547">Nucleotide-binding</keyword>
<dbReference type="GO" id="GO:0005829">
    <property type="term" value="C:cytosol"/>
    <property type="evidence" value="ECO:0007669"/>
    <property type="project" value="TreeGrafter"/>
</dbReference>
<keyword evidence="6" id="KW-0460">Magnesium</keyword>
<evidence type="ECO:0000313" key="14">
    <source>
        <dbReference type="Proteomes" id="UP000460298"/>
    </source>
</evidence>